<comment type="similarity">
    <text evidence="11">Belongs to the SEDS family. MrdB/RodA subfamily.</text>
</comment>
<keyword evidence="7 11" id="KW-0573">Peptidoglycan synthesis</keyword>
<comment type="pathway">
    <text evidence="11">Cell wall biogenesis; peptidoglycan biosynthesis.</text>
</comment>
<accession>A0A418XWI3</accession>
<comment type="subcellular location">
    <subcellularLocation>
        <location evidence="11">Cell inner membrane</location>
        <topology evidence="11">Multi-pass membrane protein</topology>
    </subcellularLocation>
    <subcellularLocation>
        <location evidence="1">Membrane</location>
        <topology evidence="1">Multi-pass membrane protein</topology>
    </subcellularLocation>
</comment>
<feature type="transmembrane region" description="Helical" evidence="11">
    <location>
        <begin position="85"/>
        <end position="105"/>
    </location>
</feature>
<dbReference type="GO" id="GO:0008360">
    <property type="term" value="P:regulation of cell shape"/>
    <property type="evidence" value="ECO:0007669"/>
    <property type="project" value="UniProtKB-KW"/>
</dbReference>
<dbReference type="NCBIfam" id="TIGR02210">
    <property type="entry name" value="rodA_shape"/>
    <property type="match status" value="1"/>
</dbReference>
<evidence type="ECO:0000256" key="7">
    <source>
        <dbReference type="ARBA" id="ARBA00022984"/>
    </source>
</evidence>
<keyword evidence="2 11" id="KW-1003">Cell membrane</keyword>
<feature type="transmembrane region" description="Helical" evidence="11">
    <location>
        <begin position="197"/>
        <end position="215"/>
    </location>
</feature>
<feature type="transmembrane region" description="Helical" evidence="11">
    <location>
        <begin position="351"/>
        <end position="372"/>
    </location>
</feature>
<comment type="catalytic activity">
    <reaction evidence="11">
        <text>[GlcNAc-(1-&gt;4)-Mur2Ac(oyl-L-Ala-gamma-D-Glu-L-Lys-D-Ala-D-Ala)](n)-di-trans,octa-cis-undecaprenyl diphosphate + beta-D-GlcNAc-(1-&gt;4)-Mur2Ac(oyl-L-Ala-gamma-D-Glu-L-Lys-D-Ala-D-Ala)-di-trans,octa-cis-undecaprenyl diphosphate = [GlcNAc-(1-&gt;4)-Mur2Ac(oyl-L-Ala-gamma-D-Glu-L-Lys-D-Ala-D-Ala)](n+1)-di-trans,octa-cis-undecaprenyl diphosphate + di-trans,octa-cis-undecaprenyl diphosphate + H(+)</text>
        <dbReference type="Rhea" id="RHEA:23708"/>
        <dbReference type="Rhea" id="RHEA-COMP:9602"/>
        <dbReference type="Rhea" id="RHEA-COMP:9603"/>
        <dbReference type="ChEBI" id="CHEBI:15378"/>
        <dbReference type="ChEBI" id="CHEBI:58405"/>
        <dbReference type="ChEBI" id="CHEBI:60033"/>
        <dbReference type="ChEBI" id="CHEBI:78435"/>
        <dbReference type="EC" id="2.4.99.28"/>
    </reaction>
</comment>
<dbReference type="GO" id="GO:0032153">
    <property type="term" value="C:cell division site"/>
    <property type="evidence" value="ECO:0007669"/>
    <property type="project" value="TreeGrafter"/>
</dbReference>
<dbReference type="PROSITE" id="PS00428">
    <property type="entry name" value="FTSW_RODA_SPOVE"/>
    <property type="match status" value="1"/>
</dbReference>
<feature type="transmembrane region" description="Helical" evidence="11">
    <location>
        <begin position="318"/>
        <end position="345"/>
    </location>
</feature>
<comment type="function">
    <text evidence="11">Peptidoglycan polymerase that is essential for cell wall elongation.</text>
</comment>
<organism evidence="12 13">
    <name type="scientific">Alcanivorax profundi</name>
    <dbReference type="NCBI Taxonomy" id="2338368"/>
    <lineage>
        <taxon>Bacteria</taxon>
        <taxon>Pseudomonadati</taxon>
        <taxon>Pseudomonadota</taxon>
        <taxon>Gammaproteobacteria</taxon>
        <taxon>Oceanospirillales</taxon>
        <taxon>Alcanivoracaceae</taxon>
        <taxon>Alcanivorax</taxon>
    </lineage>
</organism>
<evidence type="ECO:0000256" key="4">
    <source>
        <dbReference type="ARBA" id="ARBA00022679"/>
    </source>
</evidence>
<keyword evidence="3 11" id="KW-0328">Glycosyltransferase</keyword>
<keyword evidence="4 11" id="KW-0808">Transferase</keyword>
<evidence type="ECO:0000256" key="5">
    <source>
        <dbReference type="ARBA" id="ARBA00022692"/>
    </source>
</evidence>
<evidence type="ECO:0000313" key="12">
    <source>
        <dbReference type="EMBL" id="RJG17179.1"/>
    </source>
</evidence>
<keyword evidence="5 11" id="KW-0812">Transmembrane</keyword>
<keyword evidence="6 11" id="KW-0133">Cell shape</keyword>
<dbReference type="Proteomes" id="UP000283734">
    <property type="component" value="Unassembled WGS sequence"/>
</dbReference>
<dbReference type="EC" id="2.4.99.28" evidence="11"/>
<feature type="transmembrane region" description="Helical" evidence="11">
    <location>
        <begin position="30"/>
        <end position="50"/>
    </location>
</feature>
<dbReference type="GO" id="GO:0071555">
    <property type="term" value="P:cell wall organization"/>
    <property type="evidence" value="ECO:0007669"/>
    <property type="project" value="UniProtKB-KW"/>
</dbReference>
<keyword evidence="13" id="KW-1185">Reference proteome</keyword>
<gene>
    <name evidence="11 12" type="primary">rodA</name>
    <name evidence="11" type="synonym">mrdB</name>
    <name evidence="12" type="ORF">D4A39_10610</name>
</gene>
<dbReference type="InterPro" id="IPR011923">
    <property type="entry name" value="RodA/MrdB"/>
</dbReference>
<dbReference type="OrthoDB" id="9768187at2"/>
<dbReference type="GO" id="GO:0009252">
    <property type="term" value="P:peptidoglycan biosynthetic process"/>
    <property type="evidence" value="ECO:0007669"/>
    <property type="project" value="UniProtKB-UniRule"/>
</dbReference>
<name>A0A418XWI3_9GAMM</name>
<keyword evidence="11" id="KW-0997">Cell inner membrane</keyword>
<evidence type="ECO:0000256" key="11">
    <source>
        <dbReference type="HAMAP-Rule" id="MF_02079"/>
    </source>
</evidence>
<evidence type="ECO:0000256" key="1">
    <source>
        <dbReference type="ARBA" id="ARBA00004141"/>
    </source>
</evidence>
<dbReference type="AlphaFoldDB" id="A0A418XWI3"/>
<dbReference type="PANTHER" id="PTHR30474:SF1">
    <property type="entry name" value="PEPTIDOGLYCAN GLYCOSYLTRANSFERASE MRDB"/>
    <property type="match status" value="1"/>
</dbReference>
<evidence type="ECO:0000256" key="6">
    <source>
        <dbReference type="ARBA" id="ARBA00022960"/>
    </source>
</evidence>
<dbReference type="Pfam" id="PF01098">
    <property type="entry name" value="FTSW_RODA_SPOVE"/>
    <property type="match status" value="1"/>
</dbReference>
<dbReference type="GO" id="GO:0008955">
    <property type="term" value="F:peptidoglycan glycosyltransferase activity"/>
    <property type="evidence" value="ECO:0007669"/>
    <property type="project" value="UniProtKB-UniRule"/>
</dbReference>
<dbReference type="InterPro" id="IPR001182">
    <property type="entry name" value="FtsW/RodA"/>
</dbReference>
<dbReference type="GO" id="GO:0015648">
    <property type="term" value="F:lipid-linked peptidoglycan transporter activity"/>
    <property type="evidence" value="ECO:0007669"/>
    <property type="project" value="TreeGrafter"/>
</dbReference>
<evidence type="ECO:0000256" key="2">
    <source>
        <dbReference type="ARBA" id="ARBA00022475"/>
    </source>
</evidence>
<dbReference type="GO" id="GO:0005886">
    <property type="term" value="C:plasma membrane"/>
    <property type="evidence" value="ECO:0007669"/>
    <property type="project" value="UniProtKB-SubCell"/>
</dbReference>
<dbReference type="HAMAP" id="MF_02079">
    <property type="entry name" value="PGT_RodA"/>
    <property type="match status" value="1"/>
</dbReference>
<protein>
    <recommendedName>
        <fullName evidence="11">Peptidoglycan glycosyltransferase MrdB</fullName>
        <shortName evidence="11">PGT</shortName>
        <ecNumber evidence="11">2.4.99.28</ecNumber>
    </recommendedName>
    <alternativeName>
        <fullName evidence="11">Cell elongation protein RodA</fullName>
    </alternativeName>
    <alternativeName>
        <fullName evidence="11">Cell wall polymerase</fullName>
    </alternativeName>
    <alternativeName>
        <fullName evidence="11">Peptidoglycan polymerase</fullName>
        <shortName evidence="11">PG polymerase</shortName>
    </alternativeName>
</protein>
<dbReference type="InterPro" id="IPR018365">
    <property type="entry name" value="Cell_cycle_FtsW-rel_CS"/>
</dbReference>
<evidence type="ECO:0000256" key="3">
    <source>
        <dbReference type="ARBA" id="ARBA00022676"/>
    </source>
</evidence>
<evidence type="ECO:0000256" key="10">
    <source>
        <dbReference type="ARBA" id="ARBA00023316"/>
    </source>
</evidence>
<dbReference type="UniPathway" id="UPA00219"/>
<feature type="transmembrane region" description="Helical" evidence="11">
    <location>
        <begin position="173"/>
        <end position="190"/>
    </location>
</feature>
<comment type="caution">
    <text evidence="12">The sequence shown here is derived from an EMBL/GenBank/DDBJ whole genome shotgun (WGS) entry which is preliminary data.</text>
</comment>
<keyword evidence="8 11" id="KW-1133">Transmembrane helix</keyword>
<dbReference type="PANTHER" id="PTHR30474">
    <property type="entry name" value="CELL CYCLE PROTEIN"/>
    <property type="match status" value="1"/>
</dbReference>
<keyword evidence="9 11" id="KW-0472">Membrane</keyword>
<keyword evidence="10 11" id="KW-0961">Cell wall biogenesis/degradation</keyword>
<dbReference type="EMBL" id="QYYA01000003">
    <property type="protein sequence ID" value="RJG17179.1"/>
    <property type="molecule type" value="Genomic_DNA"/>
</dbReference>
<evidence type="ECO:0000313" key="13">
    <source>
        <dbReference type="Proteomes" id="UP000283734"/>
    </source>
</evidence>
<evidence type="ECO:0000256" key="8">
    <source>
        <dbReference type="ARBA" id="ARBA00022989"/>
    </source>
</evidence>
<reference evidence="12 13" key="1">
    <citation type="submission" date="2018-09" db="EMBL/GenBank/DDBJ databases">
        <title>Alcanivorax profundi sp. nov., isolated from 1000 m-depth seawater of the Mariana Trench.</title>
        <authorList>
            <person name="Liu J."/>
        </authorList>
    </citation>
    <scope>NUCLEOTIDE SEQUENCE [LARGE SCALE GENOMIC DNA]</scope>
    <source>
        <strain evidence="12 13">MTEO17</strain>
    </source>
</reference>
<dbReference type="GO" id="GO:0051301">
    <property type="term" value="P:cell division"/>
    <property type="evidence" value="ECO:0007669"/>
    <property type="project" value="InterPro"/>
</dbReference>
<proteinExistence type="inferred from homology"/>
<sequence length="381" mass="41315">MSQREFIRQMPGHASGSLSPGLAERLHLDAPLLASLLLLMLGGLTVLYSAGGESMELVVRQCIRFGAGLTAMFVLAQIPPRSYRFWAPVIYSVGLILLILVLVMGTEAKGAQRWLSIPGAGRFQPSEVMKLAVPAMVAWYFSERTLPPRLSDVLAALLLLGLPAMLIGLQPDLGTAILIAASGLVVLFMAGLSWRLIAVAVLLVVTAAPVMYFFVMHDYQRNRVDTFLNPEADPRGTGWNIIQSKTAIGSGGLDGKGWLDGTQSRLDFLPESSTDFILAVLSEEFGLMGVCLLLGMYLIIVGRGFFISWQAQETFSRLLASSLIMTFFIYVFVNIGMVTGLMPVVGVPLPLISYGGTSIVTLLASFGMLMSVHTHRRLIGY</sequence>
<feature type="transmembrane region" description="Helical" evidence="11">
    <location>
        <begin position="150"/>
        <end position="167"/>
    </location>
</feature>
<feature type="transmembrane region" description="Helical" evidence="11">
    <location>
        <begin position="285"/>
        <end position="306"/>
    </location>
</feature>
<evidence type="ECO:0000256" key="9">
    <source>
        <dbReference type="ARBA" id="ARBA00023136"/>
    </source>
</evidence>